<dbReference type="AlphaFoldDB" id="A0A699QF56"/>
<accession>A0A699QF56</accession>
<protein>
    <submittedName>
        <fullName evidence="1">Uncharacterized protein</fullName>
    </submittedName>
</protein>
<evidence type="ECO:0000313" key="1">
    <source>
        <dbReference type="EMBL" id="GFC67118.1"/>
    </source>
</evidence>
<dbReference type="EMBL" id="BKCJ011014109">
    <property type="protein sequence ID" value="GFC67118.1"/>
    <property type="molecule type" value="Genomic_DNA"/>
</dbReference>
<sequence>MWWLVMEVAKMDEVRQWWGDGVRCAKVGGDEMVLGWGRGGRRLVVVVWQWRDVGGSVWLPKSRRRWVRGARI</sequence>
<reference evidence="1" key="1">
    <citation type="journal article" date="2019" name="Sci. Rep.">
        <title>Draft genome of Tanacetum cinerariifolium, the natural source of mosquito coil.</title>
        <authorList>
            <person name="Yamashiro T."/>
            <person name="Shiraishi A."/>
            <person name="Satake H."/>
            <person name="Nakayama K."/>
        </authorList>
    </citation>
    <scope>NUCLEOTIDE SEQUENCE</scope>
</reference>
<organism evidence="1">
    <name type="scientific">Tanacetum cinerariifolium</name>
    <name type="common">Dalmatian daisy</name>
    <name type="synonym">Chrysanthemum cinerariifolium</name>
    <dbReference type="NCBI Taxonomy" id="118510"/>
    <lineage>
        <taxon>Eukaryota</taxon>
        <taxon>Viridiplantae</taxon>
        <taxon>Streptophyta</taxon>
        <taxon>Embryophyta</taxon>
        <taxon>Tracheophyta</taxon>
        <taxon>Spermatophyta</taxon>
        <taxon>Magnoliopsida</taxon>
        <taxon>eudicotyledons</taxon>
        <taxon>Gunneridae</taxon>
        <taxon>Pentapetalae</taxon>
        <taxon>asterids</taxon>
        <taxon>campanulids</taxon>
        <taxon>Asterales</taxon>
        <taxon>Asteraceae</taxon>
        <taxon>Asteroideae</taxon>
        <taxon>Anthemideae</taxon>
        <taxon>Anthemidinae</taxon>
        <taxon>Tanacetum</taxon>
    </lineage>
</organism>
<name>A0A699QF56_TANCI</name>
<proteinExistence type="predicted"/>
<comment type="caution">
    <text evidence="1">The sequence shown here is derived from an EMBL/GenBank/DDBJ whole genome shotgun (WGS) entry which is preliminary data.</text>
</comment>
<gene>
    <name evidence="1" type="ORF">Tci_839088</name>
</gene>